<reference evidence="3" key="1">
    <citation type="submission" date="2016-11" db="EMBL/GenBank/DDBJ databases">
        <authorList>
            <person name="Varghese N."/>
            <person name="Submissions S."/>
        </authorList>
    </citation>
    <scope>NUCLEOTIDE SEQUENCE</scope>
    <source>
        <strain evidence="3">DSM 4029</strain>
    </source>
</reference>
<dbReference type="EMBL" id="FQVY01000001">
    <property type="protein sequence ID" value="SHF74401.1"/>
    <property type="molecule type" value="Genomic_DNA"/>
</dbReference>
<dbReference type="Gene3D" id="3.40.30.10">
    <property type="entry name" value="Glutaredoxin"/>
    <property type="match status" value="1"/>
</dbReference>
<accession>A0AAQ1RV08</accession>
<reference evidence="4" key="2">
    <citation type="submission" date="2016-11" db="EMBL/GenBank/DDBJ databases">
        <authorList>
            <person name="Jaros S."/>
            <person name="Januszkiewicz K."/>
            <person name="Wedrychowicz H."/>
        </authorList>
    </citation>
    <scope>NUCLEOTIDE SEQUENCE [LARGE SCALE GENOMIC DNA]</scope>
    <source>
        <strain evidence="4">DSM 4029</strain>
    </source>
</reference>
<dbReference type="Pfam" id="PF13192">
    <property type="entry name" value="Thioredoxin_3"/>
    <property type="match status" value="1"/>
</dbReference>
<evidence type="ECO:0000313" key="4">
    <source>
        <dbReference type="Proteomes" id="UP000184089"/>
    </source>
</evidence>
<proteinExistence type="predicted"/>
<evidence type="ECO:0000313" key="2">
    <source>
        <dbReference type="EMBL" id="MZL69439.1"/>
    </source>
</evidence>
<keyword evidence="5" id="KW-1185">Reference proteome</keyword>
<evidence type="ECO:0000313" key="5">
    <source>
        <dbReference type="Proteomes" id="UP000474718"/>
    </source>
</evidence>
<dbReference type="RefSeq" id="WP_044992351.1">
    <property type="nucleotide sequence ID" value="NZ_FQVY01000001.1"/>
</dbReference>
<comment type="caution">
    <text evidence="3">The sequence shown here is derived from an EMBL/GenBank/DDBJ whole genome shotgun (WGS) entry which is preliminary data.</text>
</comment>
<dbReference type="SUPFAM" id="SSF52833">
    <property type="entry name" value="Thioredoxin-like"/>
    <property type="match status" value="1"/>
</dbReference>
<dbReference type="AlphaFoldDB" id="A0AAQ1RV08"/>
<evidence type="ECO:0000259" key="1">
    <source>
        <dbReference type="Pfam" id="PF13192"/>
    </source>
</evidence>
<dbReference type="Proteomes" id="UP000184089">
    <property type="component" value="Unassembled WGS sequence"/>
</dbReference>
<organism evidence="3 4">
    <name type="scientific">Bittarella massiliensis</name>
    <name type="common">ex Durand et al. 2017</name>
    <dbReference type="NCBI Taxonomy" id="1720313"/>
    <lineage>
        <taxon>Bacteria</taxon>
        <taxon>Bacillati</taxon>
        <taxon>Bacillota</taxon>
        <taxon>Clostridia</taxon>
        <taxon>Eubacteriales</taxon>
        <taxon>Oscillospiraceae</taxon>
        <taxon>Bittarella (ex Durand et al. 2017)</taxon>
    </lineage>
</organism>
<protein>
    <submittedName>
        <fullName evidence="2 3">Thioredoxin</fullName>
    </submittedName>
</protein>
<feature type="domain" description="Thioredoxin-like fold" evidence="1">
    <location>
        <begin position="5"/>
        <end position="82"/>
    </location>
</feature>
<dbReference type="InterPro" id="IPR036249">
    <property type="entry name" value="Thioredoxin-like_sf"/>
</dbReference>
<evidence type="ECO:0000313" key="3">
    <source>
        <dbReference type="EMBL" id="SHF74401.1"/>
    </source>
</evidence>
<reference evidence="2 5" key="3">
    <citation type="journal article" date="2019" name="Nat. Med.">
        <title>A library of human gut bacterial isolates paired with longitudinal multiomics data enables mechanistic microbiome research.</title>
        <authorList>
            <person name="Poyet M."/>
            <person name="Groussin M."/>
            <person name="Gibbons S.M."/>
            <person name="Avila-Pacheco J."/>
            <person name="Jiang X."/>
            <person name="Kearney S.M."/>
            <person name="Perrotta A.R."/>
            <person name="Berdy B."/>
            <person name="Zhao S."/>
            <person name="Lieberman T.D."/>
            <person name="Swanson P.K."/>
            <person name="Smith M."/>
            <person name="Roesemann S."/>
            <person name="Alexander J.E."/>
            <person name="Rich S.A."/>
            <person name="Livny J."/>
            <person name="Vlamakis H."/>
            <person name="Clish C."/>
            <person name="Bullock K."/>
            <person name="Deik A."/>
            <person name="Scott J."/>
            <person name="Pierce K.A."/>
            <person name="Xavier R.J."/>
            <person name="Alm E.J."/>
        </authorList>
    </citation>
    <scope>NUCLEOTIDE SEQUENCE [LARGE SCALE GENOMIC DNA]</scope>
    <source>
        <strain evidence="2 5">BIOML-A2</strain>
    </source>
</reference>
<sequence>MPKTVKMMILEDCPYCRQAFAMEKELIAAHPEYGQVNIEVIEENREPEKTEGYDYWYVPTYFVGDKKVHEGVPTLEKVEQVFREALQGE</sequence>
<gene>
    <name evidence="2" type="ORF">GT747_06625</name>
    <name evidence="3" type="ORF">SAMN05444424_0530</name>
</gene>
<dbReference type="InterPro" id="IPR012336">
    <property type="entry name" value="Thioredoxin-like_fold"/>
</dbReference>
<name>A0AAQ1RV08_9FIRM</name>
<dbReference type="Proteomes" id="UP000474718">
    <property type="component" value="Unassembled WGS sequence"/>
</dbReference>
<dbReference type="EMBL" id="WWVX01000004">
    <property type="protein sequence ID" value="MZL69439.1"/>
    <property type="molecule type" value="Genomic_DNA"/>
</dbReference>